<dbReference type="PRINTS" id="PR00196">
    <property type="entry name" value="ANNEXIN"/>
</dbReference>
<evidence type="ECO:0000256" key="6">
    <source>
        <dbReference type="SAM" id="MobiDB-lite"/>
    </source>
</evidence>
<dbReference type="GO" id="GO:0001786">
    <property type="term" value="F:phosphatidylserine binding"/>
    <property type="evidence" value="ECO:0007669"/>
    <property type="project" value="TreeGrafter"/>
</dbReference>
<dbReference type="InterPro" id="IPR018502">
    <property type="entry name" value="Annexin_repeat"/>
</dbReference>
<dbReference type="PANTHER" id="PTHR10502:SF175">
    <property type="entry name" value="ANNEXIN A13"/>
    <property type="match status" value="1"/>
</dbReference>
<dbReference type="SMART" id="SM00335">
    <property type="entry name" value="ANX"/>
    <property type="match status" value="4"/>
</dbReference>
<dbReference type="PANTHER" id="PTHR10502">
    <property type="entry name" value="ANNEXIN"/>
    <property type="match status" value="1"/>
</dbReference>
<dbReference type="GO" id="GO:0012506">
    <property type="term" value="C:vesicle membrane"/>
    <property type="evidence" value="ECO:0007669"/>
    <property type="project" value="TreeGrafter"/>
</dbReference>
<comment type="similarity">
    <text evidence="2">Belongs to the CFAP97 family.</text>
</comment>
<dbReference type="PROSITE" id="PS51897">
    <property type="entry name" value="ANNEXIN_2"/>
    <property type="match status" value="3"/>
</dbReference>
<protein>
    <recommendedName>
        <fullName evidence="5">Annexin</fullName>
    </recommendedName>
</protein>
<comment type="caution">
    <text evidence="7">The sequence shown here is derived from an EMBL/GenBank/DDBJ whole genome shotgun (WGS) entry which is preliminary data.</text>
</comment>
<dbReference type="InterPro" id="IPR001464">
    <property type="entry name" value="Annexin"/>
</dbReference>
<name>A0A7I8W5D3_9ANNE</name>
<dbReference type="GO" id="GO:0005509">
    <property type="term" value="F:calcium ion binding"/>
    <property type="evidence" value="ECO:0007669"/>
    <property type="project" value="InterPro"/>
</dbReference>
<dbReference type="GO" id="GO:0005737">
    <property type="term" value="C:cytoplasm"/>
    <property type="evidence" value="ECO:0007669"/>
    <property type="project" value="TreeGrafter"/>
</dbReference>
<dbReference type="FunFam" id="1.10.220.10:FF:000003">
    <property type="entry name" value="Annexin"/>
    <property type="match status" value="1"/>
</dbReference>
<dbReference type="Pfam" id="PF00191">
    <property type="entry name" value="Annexin"/>
    <property type="match status" value="4"/>
</dbReference>
<dbReference type="AlphaFoldDB" id="A0A7I8W5D3"/>
<dbReference type="SUPFAM" id="SSF47874">
    <property type="entry name" value="Annexin"/>
    <property type="match status" value="2"/>
</dbReference>
<dbReference type="InterPro" id="IPR037104">
    <property type="entry name" value="Annexin_sf"/>
</dbReference>
<evidence type="ECO:0000256" key="1">
    <source>
        <dbReference type="ARBA" id="ARBA00007831"/>
    </source>
</evidence>
<comment type="domain">
    <text evidence="5">A pair of annexin repeats may form one binding site for calcium and phospholipid.</text>
</comment>
<dbReference type="GO" id="GO:0005886">
    <property type="term" value="C:plasma membrane"/>
    <property type="evidence" value="ECO:0007669"/>
    <property type="project" value="TreeGrafter"/>
</dbReference>
<gene>
    <name evidence="7" type="ORF">DGYR_LOCUS11356</name>
</gene>
<dbReference type="EMBL" id="CAJFCJ010000019">
    <property type="protein sequence ID" value="CAD5123708.1"/>
    <property type="molecule type" value="Genomic_DNA"/>
</dbReference>
<evidence type="ECO:0000256" key="5">
    <source>
        <dbReference type="RuleBase" id="RU003540"/>
    </source>
</evidence>
<evidence type="ECO:0000256" key="4">
    <source>
        <dbReference type="ARBA" id="ARBA00023216"/>
    </source>
</evidence>
<proteinExistence type="inferred from homology"/>
<feature type="region of interest" description="Disordered" evidence="6">
    <location>
        <begin position="164"/>
        <end position="212"/>
    </location>
</feature>
<feature type="region of interest" description="Disordered" evidence="6">
    <location>
        <begin position="515"/>
        <end position="605"/>
    </location>
</feature>
<dbReference type="Pfam" id="PF13879">
    <property type="entry name" value="Hmw_CFAP97"/>
    <property type="match status" value="1"/>
</dbReference>
<evidence type="ECO:0000313" key="7">
    <source>
        <dbReference type="EMBL" id="CAD5123708.1"/>
    </source>
</evidence>
<feature type="compositionally biased region" description="Basic and acidic residues" evidence="6">
    <location>
        <begin position="189"/>
        <end position="200"/>
    </location>
</feature>
<sequence length="892" mass="102256">MPKVSGFTFPAGSKLLQKKWEERKQRIHNQKINAMKSGVNNSTPKRYPHLDLRLKKIQIQEEKQAEIDHNNELLLRRLTNIMKHRGLVDNWNEYQQKSLNHGHREKQQERIADENMKIAKYLDSVQPLYNVNNWEQDFHKHEYFLDMWRETTKEYDIFTPRNKRSSSNRYDYESDFEDDTTSRPSRSAVDSKEGGRESQGKKLNKVKTQQKESIVENDTKQLFKACKKLARAEEVIVRCLIRRTHAHRMQIKQKFFEKFDLDLETELKDGTHADLHFMVDCLLSNRDSKDAEILSRAIENNDSATAVEYCCSRPPASIAGTKKALVKINKKPLEDLIDEHIKDEDSRSFLKALFQTEKYEEIDKTQANNDALELFEGDERRFTTGGIFHKKVSVSCLHQLSYIITLYRNVSGGEDLTETMAKDACSQDYIKTVKVLVSCLSSSEKYFAESLHKMLKPNNPELVHLLLIRSEIDTPSIRKAYRKIYGQDLIESILKKCGDKAGPLIAQIAAKVPQLPQKYPPSKPQKDKSPGRRVNGVPIPPPPRKAPLKRPDVSKGSTEDNLENNPLRKKGPMISPRRDVASPTKQGSVTPRKKDSKSPNKEIDRIQDAIKGWGTNEDDLIEIFARRNNKQRQELKKQYSEKYKKDLSDVLKSELSGDFEELILALLMTPSEYDAYCLNKAVKGLGTDENVLITILSTRNSKEIRAISSDYNKIYKSDLSEDIADDTSGGFKTLLNTLLVYDGPKDGEIDINEAKANAEMLIEAGLSDASLIEALAKNSKNQAKEIINQYKILASNDLLDDIKTNQEGDDELSFCILVRAIQDPVLLFTQKIRKSLTTNDDDMLIRLIVSRQEIDLPEIKKCYQKTYSETLETTIDKECKKDFKNMLLAIIK</sequence>
<keyword evidence="4 5" id="KW-0041">Annexin</keyword>
<keyword evidence="3 5" id="KW-0677">Repeat</keyword>
<dbReference type="Proteomes" id="UP000549394">
    <property type="component" value="Unassembled WGS sequence"/>
</dbReference>
<reference evidence="7 8" key="1">
    <citation type="submission" date="2020-08" db="EMBL/GenBank/DDBJ databases">
        <authorList>
            <person name="Hejnol A."/>
        </authorList>
    </citation>
    <scope>NUCLEOTIDE SEQUENCE [LARGE SCALE GENOMIC DNA]</scope>
</reference>
<feature type="compositionally biased region" description="Basic and acidic residues" evidence="6">
    <location>
        <begin position="592"/>
        <end position="605"/>
    </location>
</feature>
<accession>A0A7I8W5D3</accession>
<organism evidence="7 8">
    <name type="scientific">Dimorphilus gyrociliatus</name>
    <dbReference type="NCBI Taxonomy" id="2664684"/>
    <lineage>
        <taxon>Eukaryota</taxon>
        <taxon>Metazoa</taxon>
        <taxon>Spiralia</taxon>
        <taxon>Lophotrochozoa</taxon>
        <taxon>Annelida</taxon>
        <taxon>Polychaeta</taxon>
        <taxon>Polychaeta incertae sedis</taxon>
        <taxon>Dinophilidae</taxon>
        <taxon>Dimorphilus</taxon>
    </lineage>
</organism>
<dbReference type="GO" id="GO:0005634">
    <property type="term" value="C:nucleus"/>
    <property type="evidence" value="ECO:0007669"/>
    <property type="project" value="TreeGrafter"/>
</dbReference>
<comment type="similarity">
    <text evidence="1 5">Belongs to the annexin family.</text>
</comment>
<evidence type="ECO:0000313" key="8">
    <source>
        <dbReference type="Proteomes" id="UP000549394"/>
    </source>
</evidence>
<dbReference type="InterPro" id="IPR029488">
    <property type="entry name" value="Hmw/CFAP97"/>
</dbReference>
<dbReference type="Gene3D" id="1.10.220.10">
    <property type="entry name" value="Annexin"/>
    <property type="match status" value="6"/>
</dbReference>
<keyword evidence="5" id="KW-0106">Calcium</keyword>
<dbReference type="FunFam" id="1.10.220.10:FF:000005">
    <property type="entry name" value="Annexin"/>
    <property type="match status" value="1"/>
</dbReference>
<keyword evidence="8" id="KW-1185">Reference proteome</keyword>
<keyword evidence="5" id="KW-0111">Calcium/phospholipid-binding</keyword>
<evidence type="ECO:0000256" key="2">
    <source>
        <dbReference type="ARBA" id="ARBA00008315"/>
    </source>
</evidence>
<dbReference type="InterPro" id="IPR018252">
    <property type="entry name" value="Annexin_repeat_CS"/>
</dbReference>
<dbReference type="OrthoDB" id="2163395at2759"/>
<dbReference type="GO" id="GO:0005544">
    <property type="term" value="F:calcium-dependent phospholipid binding"/>
    <property type="evidence" value="ECO:0007669"/>
    <property type="project" value="UniProtKB-KW"/>
</dbReference>
<dbReference type="PROSITE" id="PS00223">
    <property type="entry name" value="ANNEXIN_1"/>
    <property type="match status" value="2"/>
</dbReference>
<evidence type="ECO:0000256" key="3">
    <source>
        <dbReference type="ARBA" id="ARBA00022737"/>
    </source>
</evidence>